<reference evidence="1 2" key="1">
    <citation type="submission" date="2018-11" db="EMBL/GenBank/DDBJ databases">
        <authorList>
            <consortium name="Pathogen Informatics"/>
        </authorList>
    </citation>
    <scope>NUCLEOTIDE SEQUENCE [LARGE SCALE GENOMIC DNA]</scope>
    <source>
        <strain>Denwood</strain>
        <strain evidence="2">Zambia</strain>
    </source>
</reference>
<keyword evidence="2" id="KW-1185">Reference proteome</keyword>
<proteinExistence type="predicted"/>
<evidence type="ECO:0000313" key="1">
    <source>
        <dbReference type="EMBL" id="VDP64955.1"/>
    </source>
</evidence>
<dbReference type="EMBL" id="UZAL01034261">
    <property type="protein sequence ID" value="VDP64955.1"/>
    <property type="molecule type" value="Genomic_DNA"/>
</dbReference>
<organism evidence="1 2">
    <name type="scientific">Schistosoma mattheei</name>
    <dbReference type="NCBI Taxonomy" id="31246"/>
    <lineage>
        <taxon>Eukaryota</taxon>
        <taxon>Metazoa</taxon>
        <taxon>Spiralia</taxon>
        <taxon>Lophotrochozoa</taxon>
        <taxon>Platyhelminthes</taxon>
        <taxon>Trematoda</taxon>
        <taxon>Digenea</taxon>
        <taxon>Strigeidida</taxon>
        <taxon>Schistosomatoidea</taxon>
        <taxon>Schistosomatidae</taxon>
        <taxon>Schistosoma</taxon>
    </lineage>
</organism>
<evidence type="ECO:0000313" key="2">
    <source>
        <dbReference type="Proteomes" id="UP000269396"/>
    </source>
</evidence>
<dbReference type="AlphaFoldDB" id="A0A183PIB3"/>
<sequence length="93" mass="10322">MMIYSPRQSRQLNCITQFTSDTQHIPGANNVVADALARITALKMFRDMSLSKLIQIRKGDADLRHDSSSATLKIRVKQMGKAKKNLLCDTSAG</sequence>
<gene>
    <name evidence="1" type="ORF">SMTD_LOCUS14099</name>
</gene>
<protein>
    <submittedName>
        <fullName evidence="1">Uncharacterized protein</fullName>
    </submittedName>
</protein>
<dbReference type="Proteomes" id="UP000269396">
    <property type="component" value="Unassembled WGS sequence"/>
</dbReference>
<name>A0A183PIB3_9TREM</name>
<accession>A0A183PIB3</accession>